<accession>A0ABM6RPS8</accession>
<name>A0ABM6RPS8_9FIRM</name>
<keyword evidence="3 4" id="KW-0418">Kinase</keyword>
<evidence type="ECO:0000256" key="3">
    <source>
        <dbReference type="ARBA" id="ARBA00022777"/>
    </source>
</evidence>
<dbReference type="InterPro" id="IPR036129">
    <property type="entry name" value="Glycerate_kinase_sf"/>
</dbReference>
<dbReference type="PANTHER" id="PTHR21599:SF0">
    <property type="entry name" value="GLYCERATE KINASE"/>
    <property type="match status" value="1"/>
</dbReference>
<dbReference type="Gene3D" id="3.40.50.10350">
    <property type="entry name" value="Glycerate kinase, domain 1"/>
    <property type="match status" value="1"/>
</dbReference>
<sequence>MKVVVAPDSFKGTFTAQQAAMAMAEGIAQARHGTDIALKPMADGGEGSLDVVLSGTAAQRVSMATVDSYGREITAEYGWDNGTAWIELAQASGLHFLPEFLHHPEQRNQWAMRASTWGTGQQWRHALARGAHTIFFMIGGSGTTDGGFGLLSALGALYRFQKEVVPGTDARQLALPVQIEEVETVRQLLAPIKIVVATDVTNPLWGPRGAAAVYGPQKGLSPAGVRQRDEELRRFGEALVRAAKTADASVMEEEGMGAAGGAAFPLRVLGREVRLARGADLMVTATGLAEEIAQADIVFTGEGATDAQTLSGKVPMAVLNLCRQYQKPCIVVSGHLGEGAEQLKTLGNVWLEQATPRGATAQDIQQHGYQWIAEAAARALLLATSGA</sequence>
<reference evidence="5 6" key="1">
    <citation type="journal article" date="2019" name="Sci. Rep.">
        <title>Sulfobacillus thermotolerans: new insights into resistance and metabolic capacities of acidophilic chemolithotrophs.</title>
        <authorList>
            <person name="Panyushkina A.E."/>
            <person name="Babenko V.V."/>
            <person name="Nikitina A.S."/>
            <person name="Selezneva O.V."/>
            <person name="Tsaplina I.A."/>
            <person name="Letarova M.A."/>
            <person name="Kostryukova E.S."/>
            <person name="Letarov A.V."/>
        </authorList>
    </citation>
    <scope>NUCLEOTIDE SEQUENCE [LARGE SCALE GENOMIC DNA]</scope>
    <source>
        <strain evidence="5 6">Kr1</strain>
    </source>
</reference>
<keyword evidence="6" id="KW-1185">Reference proteome</keyword>
<dbReference type="Gene3D" id="3.90.1510.10">
    <property type="entry name" value="Glycerate kinase, domain 2"/>
    <property type="match status" value="1"/>
</dbReference>
<dbReference type="EMBL" id="CP019454">
    <property type="protein sequence ID" value="AUW93426.1"/>
    <property type="molecule type" value="Genomic_DNA"/>
</dbReference>
<evidence type="ECO:0000256" key="1">
    <source>
        <dbReference type="ARBA" id="ARBA00006284"/>
    </source>
</evidence>
<dbReference type="PANTHER" id="PTHR21599">
    <property type="entry name" value="GLYCERATE KINASE"/>
    <property type="match status" value="1"/>
</dbReference>
<proteinExistence type="inferred from homology"/>
<comment type="similarity">
    <text evidence="1 4">Belongs to the glycerate kinase type-1 family.</text>
</comment>
<evidence type="ECO:0000256" key="4">
    <source>
        <dbReference type="PIRNR" id="PIRNR006078"/>
    </source>
</evidence>
<evidence type="ECO:0000313" key="6">
    <source>
        <dbReference type="Proteomes" id="UP000325292"/>
    </source>
</evidence>
<dbReference type="InterPro" id="IPR018193">
    <property type="entry name" value="Glyc_kinase_flavodox-like_fold"/>
</dbReference>
<dbReference type="InterPro" id="IPR018197">
    <property type="entry name" value="Glycerate_kinase_RE-like"/>
</dbReference>
<dbReference type="InterPro" id="IPR004381">
    <property type="entry name" value="Glycerate_kinase"/>
</dbReference>
<protein>
    <recommendedName>
        <fullName evidence="7">Glycerate kinase</fullName>
    </recommendedName>
</protein>
<organism evidence="5 6">
    <name type="scientific">Sulfobacillus thermotolerans</name>
    <dbReference type="NCBI Taxonomy" id="338644"/>
    <lineage>
        <taxon>Bacteria</taxon>
        <taxon>Bacillati</taxon>
        <taxon>Bacillota</taxon>
        <taxon>Clostridia</taxon>
        <taxon>Eubacteriales</taxon>
        <taxon>Clostridiales Family XVII. Incertae Sedis</taxon>
        <taxon>Sulfobacillus</taxon>
    </lineage>
</organism>
<dbReference type="NCBIfam" id="TIGR00045">
    <property type="entry name" value="glycerate kinase"/>
    <property type="match status" value="1"/>
</dbReference>
<gene>
    <name evidence="5" type="ORF">BXT84_05215</name>
</gene>
<dbReference type="Pfam" id="PF02595">
    <property type="entry name" value="Gly_kinase"/>
    <property type="match status" value="1"/>
</dbReference>
<evidence type="ECO:0008006" key="7">
    <source>
        <dbReference type="Google" id="ProtNLM"/>
    </source>
</evidence>
<dbReference type="PIRSF" id="PIRSF006078">
    <property type="entry name" value="GlxK"/>
    <property type="match status" value="1"/>
</dbReference>
<dbReference type="SUPFAM" id="SSF110738">
    <property type="entry name" value="Glycerate kinase I"/>
    <property type="match status" value="1"/>
</dbReference>
<evidence type="ECO:0000313" key="5">
    <source>
        <dbReference type="EMBL" id="AUW93426.1"/>
    </source>
</evidence>
<keyword evidence="2 4" id="KW-0808">Transferase</keyword>
<evidence type="ECO:0000256" key="2">
    <source>
        <dbReference type="ARBA" id="ARBA00022679"/>
    </source>
</evidence>
<dbReference type="Proteomes" id="UP000325292">
    <property type="component" value="Chromosome"/>
</dbReference>